<dbReference type="PROSITE" id="PS51012">
    <property type="entry name" value="ABC_TM2"/>
    <property type="match status" value="1"/>
</dbReference>
<evidence type="ECO:0000256" key="3">
    <source>
        <dbReference type="ARBA" id="ARBA00022989"/>
    </source>
</evidence>
<feature type="transmembrane region" description="Helical" evidence="5">
    <location>
        <begin position="148"/>
        <end position="169"/>
    </location>
</feature>
<dbReference type="GO" id="GO:0043190">
    <property type="term" value="C:ATP-binding cassette (ABC) transporter complex"/>
    <property type="evidence" value="ECO:0007669"/>
    <property type="project" value="InterPro"/>
</dbReference>
<gene>
    <name evidence="7" type="ordered locus">Huta_1342</name>
</gene>
<dbReference type="OrthoDB" id="147058at2157"/>
<evidence type="ECO:0000256" key="4">
    <source>
        <dbReference type="ARBA" id="ARBA00023136"/>
    </source>
</evidence>
<feature type="transmembrane region" description="Helical" evidence="5">
    <location>
        <begin position="181"/>
        <end position="201"/>
    </location>
</feature>
<dbReference type="Pfam" id="PF01061">
    <property type="entry name" value="ABC2_membrane"/>
    <property type="match status" value="1"/>
</dbReference>
<dbReference type="AlphaFoldDB" id="C7NNB8"/>
<dbReference type="HOGENOM" id="CLU_039483_2_3_2"/>
<accession>C7NNB8</accession>
<keyword evidence="8" id="KW-1185">Reference proteome</keyword>
<name>C7NNB8_HALUD</name>
<dbReference type="PIRSF" id="PIRSF006648">
    <property type="entry name" value="DrrB"/>
    <property type="match status" value="1"/>
</dbReference>
<dbReference type="PANTHER" id="PTHR43229:SF6">
    <property type="entry name" value="ABC-TYPE MULTIDRUG TRANSPORT SYSTEM, PERMEASE COMPONENT"/>
    <property type="match status" value="1"/>
</dbReference>
<evidence type="ECO:0000256" key="1">
    <source>
        <dbReference type="ARBA" id="ARBA00004141"/>
    </source>
</evidence>
<dbReference type="STRING" id="519442.Huta_1342"/>
<feature type="transmembrane region" description="Helical" evidence="5">
    <location>
        <begin position="123"/>
        <end position="142"/>
    </location>
</feature>
<organism evidence="7 8">
    <name type="scientific">Halorhabdus utahensis (strain DSM 12940 / JCM 11049 / AX-2)</name>
    <dbReference type="NCBI Taxonomy" id="519442"/>
    <lineage>
        <taxon>Archaea</taxon>
        <taxon>Methanobacteriati</taxon>
        <taxon>Methanobacteriota</taxon>
        <taxon>Stenosarchaea group</taxon>
        <taxon>Halobacteria</taxon>
        <taxon>Halobacteriales</taxon>
        <taxon>Haloarculaceae</taxon>
        <taxon>Halorhabdus</taxon>
    </lineage>
</organism>
<dbReference type="GO" id="GO:0140359">
    <property type="term" value="F:ABC-type transporter activity"/>
    <property type="evidence" value="ECO:0007669"/>
    <property type="project" value="InterPro"/>
</dbReference>
<dbReference type="EMBL" id="CP001687">
    <property type="protein sequence ID" value="ACV11518.1"/>
    <property type="molecule type" value="Genomic_DNA"/>
</dbReference>
<dbReference type="RefSeq" id="WP_015789092.1">
    <property type="nucleotide sequence ID" value="NC_013158.1"/>
</dbReference>
<evidence type="ECO:0000313" key="8">
    <source>
        <dbReference type="Proteomes" id="UP000002071"/>
    </source>
</evidence>
<feature type="transmembrane region" description="Helical" evidence="5">
    <location>
        <begin position="71"/>
        <end position="93"/>
    </location>
</feature>
<dbReference type="GeneID" id="8383619"/>
<proteinExistence type="predicted"/>
<protein>
    <submittedName>
        <fullName evidence="7">ABC-2 type transporter</fullName>
    </submittedName>
</protein>
<evidence type="ECO:0000256" key="2">
    <source>
        <dbReference type="ARBA" id="ARBA00022692"/>
    </source>
</evidence>
<dbReference type="InterPro" id="IPR051784">
    <property type="entry name" value="Nod_factor_ABC_transporter"/>
</dbReference>
<feature type="transmembrane region" description="Helical" evidence="5">
    <location>
        <begin position="30"/>
        <end position="51"/>
    </location>
</feature>
<comment type="subcellular location">
    <subcellularLocation>
        <location evidence="1">Membrane</location>
        <topology evidence="1">Multi-pass membrane protein</topology>
    </subcellularLocation>
</comment>
<dbReference type="PANTHER" id="PTHR43229">
    <property type="entry name" value="NODULATION PROTEIN J"/>
    <property type="match status" value="1"/>
</dbReference>
<evidence type="ECO:0000259" key="6">
    <source>
        <dbReference type="PROSITE" id="PS51012"/>
    </source>
</evidence>
<dbReference type="InterPro" id="IPR013525">
    <property type="entry name" value="ABC2_TM"/>
</dbReference>
<dbReference type="KEGG" id="hut:Huta_1342"/>
<reference evidence="7 8" key="1">
    <citation type="journal article" date="2009" name="Stand. Genomic Sci.">
        <title>Complete genome sequence of Halorhabdus utahensis type strain (AX-2).</title>
        <authorList>
            <person name="Anderson I."/>
            <person name="Tindall B.J."/>
            <person name="Pomrenke H."/>
            <person name="Goker M."/>
            <person name="Lapidus A."/>
            <person name="Nolan M."/>
            <person name="Copeland A."/>
            <person name="Glavina Del Rio T."/>
            <person name="Chen F."/>
            <person name="Tice H."/>
            <person name="Cheng J.F."/>
            <person name="Lucas S."/>
            <person name="Chertkov O."/>
            <person name="Bruce D."/>
            <person name="Brettin T."/>
            <person name="Detter J.C."/>
            <person name="Han C."/>
            <person name="Goodwin L."/>
            <person name="Land M."/>
            <person name="Hauser L."/>
            <person name="Chang Y.J."/>
            <person name="Jeffries C.D."/>
            <person name="Pitluck S."/>
            <person name="Pati A."/>
            <person name="Mavromatis K."/>
            <person name="Ivanova N."/>
            <person name="Ovchinnikova G."/>
            <person name="Chen A."/>
            <person name="Palaniappan K."/>
            <person name="Chain P."/>
            <person name="Rohde M."/>
            <person name="Bristow J."/>
            <person name="Eisen J.A."/>
            <person name="Markowitz V."/>
            <person name="Hugenholtz P."/>
            <person name="Kyrpides N.C."/>
            <person name="Klenk H.P."/>
        </authorList>
    </citation>
    <scope>NUCLEOTIDE SEQUENCE [LARGE SCALE GENOMIC DNA]</scope>
    <source>
        <strain evidence="8">DSM 12940 / JCM 11049 / AX-2</strain>
    </source>
</reference>
<dbReference type="InterPro" id="IPR000412">
    <property type="entry name" value="ABC_2_transport"/>
</dbReference>
<dbReference type="eggNOG" id="arCOG01467">
    <property type="taxonomic scope" value="Archaea"/>
</dbReference>
<feature type="transmembrane region" description="Helical" evidence="5">
    <location>
        <begin position="248"/>
        <end position="271"/>
    </location>
</feature>
<dbReference type="InterPro" id="IPR047817">
    <property type="entry name" value="ABC2_TM_bact-type"/>
</dbReference>
<evidence type="ECO:0000313" key="7">
    <source>
        <dbReference type="EMBL" id="ACV11518.1"/>
    </source>
</evidence>
<evidence type="ECO:0000256" key="5">
    <source>
        <dbReference type="SAM" id="Phobius"/>
    </source>
</evidence>
<dbReference type="Proteomes" id="UP000002071">
    <property type="component" value="Chromosome"/>
</dbReference>
<sequence length="279" mass="28940">MSVTETANTRLRDLRVNAERWTRKAVHNPTAFLVEIAVATLSLVLFSAVFGDVGGLALERAGFGDVAYVTYLLPAVLMQATMGSAFSSGMGLVRDLETGMFEKTIVTPMSATAVFAGKAAAELAQIVVQLSVVVGLAVAIGANIETGAIGVLGILAICLLVGLLFMAVSNIVGLLARDEEVINAATMLFMFPLLFLSPAFIPLSDDIELVATFNPITYGVEAVRALVLGEDTLTVVSVSWFGGVADTVVPAVGILLVLNGIVGAIAIRLLARASSASVA</sequence>
<feature type="domain" description="ABC transmembrane type-2" evidence="6">
    <location>
        <begin position="30"/>
        <end position="273"/>
    </location>
</feature>
<keyword evidence="3 5" id="KW-1133">Transmembrane helix</keyword>
<keyword evidence="4 5" id="KW-0472">Membrane</keyword>
<keyword evidence="2 5" id="KW-0812">Transmembrane</keyword>